<dbReference type="Proteomes" id="UP000501926">
    <property type="component" value="Chromosome"/>
</dbReference>
<sequence>MTDIVFYLEYLKKSGILSIVNLLLLQISQNTHAHTPFFIH</sequence>
<gene>
    <name evidence="1" type="ORF">KsCSTR_05240</name>
</gene>
<dbReference type="EMBL" id="CP049055">
    <property type="protein sequence ID" value="QII09903.1"/>
    <property type="molecule type" value="Genomic_DNA"/>
</dbReference>
<name>A0A6G7GKR8_KUEST</name>
<dbReference type="AlphaFoldDB" id="A0A6G7GKR8"/>
<reference evidence="1 2" key="1">
    <citation type="submission" date="2020-02" db="EMBL/GenBank/DDBJ databases">
        <title>Newly sequenced genome of strain CSTR1 showed variability in Candidatus Kuenenia stuttgartiensis genomes.</title>
        <authorList>
            <person name="Ding C."/>
            <person name="Adrian L."/>
        </authorList>
    </citation>
    <scope>NUCLEOTIDE SEQUENCE [LARGE SCALE GENOMIC DNA]</scope>
    <source>
        <strain evidence="1 2">CSTR1</strain>
    </source>
</reference>
<organism evidence="1 2">
    <name type="scientific">Kuenenia stuttgartiensis</name>
    <dbReference type="NCBI Taxonomy" id="174633"/>
    <lineage>
        <taxon>Bacteria</taxon>
        <taxon>Pseudomonadati</taxon>
        <taxon>Planctomycetota</taxon>
        <taxon>Candidatus Brocadiia</taxon>
        <taxon>Candidatus Brocadiales</taxon>
        <taxon>Candidatus Brocadiaceae</taxon>
        <taxon>Candidatus Kuenenia</taxon>
    </lineage>
</organism>
<proteinExistence type="predicted"/>
<evidence type="ECO:0000313" key="2">
    <source>
        <dbReference type="Proteomes" id="UP000501926"/>
    </source>
</evidence>
<protein>
    <submittedName>
        <fullName evidence="1">Uncharacterized protein</fullName>
    </submittedName>
</protein>
<evidence type="ECO:0000313" key="1">
    <source>
        <dbReference type="EMBL" id="QII09903.1"/>
    </source>
</evidence>
<accession>A0A6G7GKR8</accession>